<keyword evidence="2" id="KW-0732">Signal</keyword>
<gene>
    <name evidence="4" type="ORF">Dalu01_02243</name>
</gene>
<proteinExistence type="predicted"/>
<dbReference type="PANTHER" id="PTHR30404">
    <property type="entry name" value="N-ACETYLMURAMOYL-L-ALANINE AMIDASE"/>
    <property type="match status" value="1"/>
</dbReference>
<dbReference type="Proteomes" id="UP001404956">
    <property type="component" value="Unassembled WGS sequence"/>
</dbReference>
<evidence type="ECO:0000256" key="2">
    <source>
        <dbReference type="SAM" id="SignalP"/>
    </source>
</evidence>
<dbReference type="CDD" id="cd02696">
    <property type="entry name" value="MurNAc-LAA"/>
    <property type="match status" value="1"/>
</dbReference>
<dbReference type="RefSeq" id="WP_345454606.1">
    <property type="nucleotide sequence ID" value="NZ_BAABRV010000005.1"/>
</dbReference>
<dbReference type="Pfam" id="PF01520">
    <property type="entry name" value="Amidase_3"/>
    <property type="match status" value="1"/>
</dbReference>
<evidence type="ECO:0000313" key="5">
    <source>
        <dbReference type="Proteomes" id="UP001404956"/>
    </source>
</evidence>
<evidence type="ECO:0000259" key="3">
    <source>
        <dbReference type="SMART" id="SM00646"/>
    </source>
</evidence>
<protein>
    <recommendedName>
        <fullName evidence="3">MurNAc-LAA domain-containing protein</fullName>
    </recommendedName>
</protein>
<feature type="chain" id="PRO_5045865140" description="MurNAc-LAA domain-containing protein" evidence="2">
    <location>
        <begin position="20"/>
        <end position="515"/>
    </location>
</feature>
<accession>A0ABP9XEP1</accession>
<comment type="caution">
    <text evidence="4">The sequence shown here is derived from an EMBL/GenBank/DDBJ whole genome shotgun (WGS) entry which is preliminary data.</text>
</comment>
<evidence type="ECO:0000313" key="4">
    <source>
        <dbReference type="EMBL" id="GAA5533835.1"/>
    </source>
</evidence>
<organism evidence="4 5">
    <name type="scientific">Deinococcus aluminii</name>
    <dbReference type="NCBI Taxonomy" id="1656885"/>
    <lineage>
        <taxon>Bacteria</taxon>
        <taxon>Thermotogati</taxon>
        <taxon>Deinococcota</taxon>
        <taxon>Deinococci</taxon>
        <taxon>Deinococcales</taxon>
        <taxon>Deinococcaceae</taxon>
        <taxon>Deinococcus</taxon>
    </lineage>
</organism>
<dbReference type="InterPro" id="IPR050695">
    <property type="entry name" value="N-acetylmuramoyl_amidase_3"/>
</dbReference>
<dbReference type="SMART" id="SM00646">
    <property type="entry name" value="Ami_3"/>
    <property type="match status" value="1"/>
</dbReference>
<feature type="domain" description="MurNAc-LAA" evidence="3">
    <location>
        <begin position="386"/>
        <end position="504"/>
    </location>
</feature>
<keyword evidence="1" id="KW-0378">Hydrolase</keyword>
<keyword evidence="5" id="KW-1185">Reference proteome</keyword>
<feature type="signal peptide" evidence="2">
    <location>
        <begin position="1"/>
        <end position="19"/>
    </location>
</feature>
<sequence>MRLARFLLPCLLLAPPALAQQSGLFHTAADVRLARPLITNDGAQTRLTFALPPDVTYTLTLGPASLDLAVQGARVEVAGLKAPGPSVSEYRAGSGVVNLRTPFPLSLMEGWRGSETRTGAGGRLLVLEFGPTLTGGATGAVRAQVRTTTSRPVLSSVPPGDTVAPAPVTPAISTAAPTVPPAPAQRPVTALSVPRIERLQGLTRLTLDLPAGTIPRVTVVNGTLQVTLAGLNAPALQGREGTPELRGWRYDPASLGATLTLMTPTPLRERGGWQAITRGDQLILDLSPALADRTPLTPRDRLAALPAAPALPGAALLAFPAAQPRPRVVIDPGHGGKDPGAVGAVTEKQVTLEVARRVQTLLRQAGVDAVLTRDGDRELNPDKATDLKLRAGLGTPGTGLFLSIHVNAMPAANALRGYGVETWWNPNHPRSQDLAAVLQKNVVAVTGAYSQGLKNSQSLAVLRESRIPAALVEIGFTTHPVDGLNLQDPNYLERVALGIAQGVREALVTGLTAGR</sequence>
<reference evidence="4 5" key="1">
    <citation type="submission" date="2024-02" db="EMBL/GenBank/DDBJ databases">
        <title>Deinococcus aluminii NBRC 112889.</title>
        <authorList>
            <person name="Ichikawa N."/>
            <person name="Katano-Makiyama Y."/>
            <person name="Hidaka K."/>
        </authorList>
    </citation>
    <scope>NUCLEOTIDE SEQUENCE [LARGE SCALE GENOMIC DNA]</scope>
    <source>
        <strain evidence="4 5">NBRC 112889</strain>
    </source>
</reference>
<dbReference type="EMBL" id="BAABRV010000005">
    <property type="protein sequence ID" value="GAA5533835.1"/>
    <property type="molecule type" value="Genomic_DNA"/>
</dbReference>
<dbReference type="PANTHER" id="PTHR30404:SF0">
    <property type="entry name" value="N-ACETYLMURAMOYL-L-ALANINE AMIDASE AMIC"/>
    <property type="match status" value="1"/>
</dbReference>
<dbReference type="SUPFAM" id="SSF53187">
    <property type="entry name" value="Zn-dependent exopeptidases"/>
    <property type="match status" value="1"/>
</dbReference>
<evidence type="ECO:0000256" key="1">
    <source>
        <dbReference type="ARBA" id="ARBA00022801"/>
    </source>
</evidence>
<name>A0ABP9XEP1_9DEIO</name>
<dbReference type="InterPro" id="IPR002508">
    <property type="entry name" value="MurNAc-LAA_cat"/>
</dbReference>
<dbReference type="Gene3D" id="3.40.630.40">
    <property type="entry name" value="Zn-dependent exopeptidases"/>
    <property type="match status" value="1"/>
</dbReference>